<keyword evidence="8" id="KW-1185">Reference proteome</keyword>
<dbReference type="FunFam" id="1.10.287.3980:FF:000001">
    <property type="entry name" value="Mitochondrial ribosomal protein L34"/>
    <property type="match status" value="1"/>
</dbReference>
<dbReference type="Gene3D" id="1.10.287.3980">
    <property type="match status" value="1"/>
</dbReference>
<protein>
    <recommendedName>
        <fullName evidence="4">Large ribosomal subunit protein bL34m</fullName>
    </recommendedName>
    <alternativeName>
        <fullName evidence="5">39S ribosomal protein L34, mitochondrial</fullName>
    </alternativeName>
</protein>
<dbReference type="InterPro" id="IPR000271">
    <property type="entry name" value="Ribosomal_bL34"/>
</dbReference>
<dbReference type="PANTHER" id="PTHR14503:SF4">
    <property type="entry name" value="LARGE RIBOSOMAL SUBUNIT PROTEIN BL34M"/>
    <property type="match status" value="1"/>
</dbReference>
<dbReference type="Pfam" id="PF00468">
    <property type="entry name" value="Ribosomal_L34"/>
    <property type="match status" value="1"/>
</dbReference>
<feature type="non-terminal residue" evidence="7">
    <location>
        <position position="58"/>
    </location>
</feature>
<proteinExistence type="inferred from homology"/>
<evidence type="ECO:0000256" key="4">
    <source>
        <dbReference type="ARBA" id="ARBA00035274"/>
    </source>
</evidence>
<name>A0A7K9V8G9_ANSSE</name>
<comment type="similarity">
    <text evidence="1">Belongs to the bacterial ribosomal protein bL34 family.</text>
</comment>
<keyword evidence="2" id="KW-0689">Ribosomal protein</keyword>
<feature type="non-terminal residue" evidence="7">
    <location>
        <position position="1"/>
    </location>
</feature>
<evidence type="ECO:0000256" key="6">
    <source>
        <dbReference type="SAM" id="MobiDB-lite"/>
    </source>
</evidence>
<evidence type="ECO:0000256" key="2">
    <source>
        <dbReference type="ARBA" id="ARBA00022980"/>
    </source>
</evidence>
<evidence type="ECO:0000256" key="5">
    <source>
        <dbReference type="ARBA" id="ARBA00035434"/>
    </source>
</evidence>
<dbReference type="NCBIfam" id="TIGR01030">
    <property type="entry name" value="rpmH_bact"/>
    <property type="match status" value="1"/>
</dbReference>
<evidence type="ECO:0000313" key="7">
    <source>
        <dbReference type="EMBL" id="NXI68626.1"/>
    </source>
</evidence>
<dbReference type="GO" id="GO:0006412">
    <property type="term" value="P:translation"/>
    <property type="evidence" value="ECO:0007669"/>
    <property type="project" value="InterPro"/>
</dbReference>
<dbReference type="GO" id="GO:0003735">
    <property type="term" value="F:structural constituent of ribosome"/>
    <property type="evidence" value="ECO:0007669"/>
    <property type="project" value="InterPro"/>
</dbReference>
<feature type="region of interest" description="Disordered" evidence="6">
    <location>
        <begin position="1"/>
        <end position="30"/>
    </location>
</feature>
<keyword evidence="3" id="KW-0687">Ribonucleoprotein</keyword>
<sequence>PVPSWSHQQIRAKARGNEYQPNNRKRKRTHGWIKRISTPAGIEVILRRMLKGRKSLSH</sequence>
<comment type="caution">
    <text evidence="7">The sequence shown here is derived from an EMBL/GenBank/DDBJ whole genome shotgun (WGS) entry which is preliminary data.</text>
</comment>
<dbReference type="PANTHER" id="PTHR14503">
    <property type="entry name" value="MITOCHONDRIAL RIBOSOMAL PROTEIN 34 FAMILY MEMBER"/>
    <property type="match status" value="1"/>
</dbReference>
<organism evidence="7 8">
    <name type="scientific">Anseranas semipalmata</name>
    <name type="common">Magpie goose</name>
    <name type="synonym">Anas semipalmata</name>
    <dbReference type="NCBI Taxonomy" id="8851"/>
    <lineage>
        <taxon>Eukaryota</taxon>
        <taxon>Metazoa</taxon>
        <taxon>Chordata</taxon>
        <taxon>Craniata</taxon>
        <taxon>Vertebrata</taxon>
        <taxon>Euteleostomi</taxon>
        <taxon>Archelosauria</taxon>
        <taxon>Archosauria</taxon>
        <taxon>Dinosauria</taxon>
        <taxon>Saurischia</taxon>
        <taxon>Theropoda</taxon>
        <taxon>Coelurosauria</taxon>
        <taxon>Aves</taxon>
        <taxon>Neognathae</taxon>
        <taxon>Galloanserae</taxon>
        <taxon>Anseriformes</taxon>
        <taxon>Anseranatidae</taxon>
        <taxon>Anseranas</taxon>
    </lineage>
</organism>
<gene>
    <name evidence="7" type="primary">Mrpl34</name>
    <name evidence="7" type="ORF">ANSSEM_R05677</name>
</gene>
<evidence type="ECO:0000256" key="3">
    <source>
        <dbReference type="ARBA" id="ARBA00023274"/>
    </source>
</evidence>
<dbReference type="OrthoDB" id="431691at2759"/>
<dbReference type="AlphaFoldDB" id="A0A7K9V8G9"/>
<evidence type="ECO:0000313" key="8">
    <source>
        <dbReference type="Proteomes" id="UP000567872"/>
    </source>
</evidence>
<evidence type="ECO:0000256" key="1">
    <source>
        <dbReference type="ARBA" id="ARBA00010111"/>
    </source>
</evidence>
<dbReference type="GO" id="GO:0005762">
    <property type="term" value="C:mitochondrial large ribosomal subunit"/>
    <property type="evidence" value="ECO:0007669"/>
    <property type="project" value="TreeGrafter"/>
</dbReference>
<dbReference type="Proteomes" id="UP000567872">
    <property type="component" value="Unassembled WGS sequence"/>
</dbReference>
<accession>A0A7K9V8G9</accession>
<reference evidence="7 8" key="1">
    <citation type="submission" date="2019-09" db="EMBL/GenBank/DDBJ databases">
        <title>Bird 10,000 Genomes (B10K) Project - Family phase.</title>
        <authorList>
            <person name="Zhang G."/>
        </authorList>
    </citation>
    <scope>NUCLEOTIDE SEQUENCE [LARGE SCALE GENOMIC DNA]</scope>
    <source>
        <strain evidence="7">B10K-DU-001-57</strain>
        <tissue evidence="7">Muscle</tissue>
    </source>
</reference>
<dbReference type="EMBL" id="VXAA01004028">
    <property type="protein sequence ID" value="NXI68626.1"/>
    <property type="molecule type" value="Genomic_DNA"/>
</dbReference>